<dbReference type="InterPro" id="IPR021150">
    <property type="entry name" value="Ubiq_cyt_c_chap"/>
</dbReference>
<dbReference type="GO" id="GO:0034551">
    <property type="term" value="P:mitochondrial respiratory chain complex III assembly"/>
    <property type="evidence" value="ECO:0007669"/>
    <property type="project" value="TreeGrafter"/>
</dbReference>
<evidence type="ECO:0000256" key="1">
    <source>
        <dbReference type="ARBA" id="ARBA00006407"/>
    </source>
</evidence>
<dbReference type="GO" id="GO:0005739">
    <property type="term" value="C:mitochondrion"/>
    <property type="evidence" value="ECO:0007669"/>
    <property type="project" value="TreeGrafter"/>
</dbReference>
<name>A0AAW1JHY4_POPJA</name>
<reference evidence="3 4" key="1">
    <citation type="journal article" date="2024" name="BMC Genomics">
        <title>De novo assembly and annotation of Popillia japonica's genome with initial clues to its potential as an invasive pest.</title>
        <authorList>
            <person name="Cucini C."/>
            <person name="Boschi S."/>
            <person name="Funari R."/>
            <person name="Cardaioli E."/>
            <person name="Iannotti N."/>
            <person name="Marturano G."/>
            <person name="Paoli F."/>
            <person name="Bruttini M."/>
            <person name="Carapelli A."/>
            <person name="Frati F."/>
            <person name="Nardi F."/>
        </authorList>
    </citation>
    <scope>NUCLEOTIDE SEQUENCE [LARGE SCALE GENOMIC DNA]</scope>
    <source>
        <strain evidence="3">DMR45628</strain>
    </source>
</reference>
<dbReference type="AlphaFoldDB" id="A0AAW1JHY4"/>
<proteinExistence type="inferred from homology"/>
<protein>
    <submittedName>
        <fullName evidence="3">Ubiquinol-cytochrome C chaperone</fullName>
    </submittedName>
</protein>
<evidence type="ECO:0000259" key="2">
    <source>
        <dbReference type="Pfam" id="PF03981"/>
    </source>
</evidence>
<dbReference type="PANTHER" id="PTHR12184">
    <property type="entry name" value="UBIQUINOL-CYTOCHROME C REDUCTASE COMPLEX ASSEMBLY FACTOR 1 FAMILY MEMBER"/>
    <property type="match status" value="1"/>
</dbReference>
<dbReference type="EMBL" id="JASPKY010000364">
    <property type="protein sequence ID" value="KAK9703738.1"/>
    <property type="molecule type" value="Genomic_DNA"/>
</dbReference>
<dbReference type="Pfam" id="PF03981">
    <property type="entry name" value="Ubiq_cyt_C_chap"/>
    <property type="match status" value="1"/>
</dbReference>
<dbReference type="InterPro" id="IPR007129">
    <property type="entry name" value="Ubiqinol_cyt_c_chaperone_CPB3"/>
</dbReference>
<dbReference type="Proteomes" id="UP001458880">
    <property type="component" value="Unassembled WGS sequence"/>
</dbReference>
<accession>A0AAW1JHY4</accession>
<keyword evidence="4" id="KW-1185">Reference proteome</keyword>
<comment type="caution">
    <text evidence="3">The sequence shown here is derived from an EMBL/GenBank/DDBJ whole genome shotgun (WGS) entry which is preliminary data.</text>
</comment>
<dbReference type="PANTHER" id="PTHR12184:SF1">
    <property type="entry name" value="UBIQUINOL-CYTOCHROME-C REDUCTASE COMPLEX ASSEMBLY FACTOR 1"/>
    <property type="match status" value="1"/>
</dbReference>
<organism evidence="3 4">
    <name type="scientific">Popillia japonica</name>
    <name type="common">Japanese beetle</name>
    <dbReference type="NCBI Taxonomy" id="7064"/>
    <lineage>
        <taxon>Eukaryota</taxon>
        <taxon>Metazoa</taxon>
        <taxon>Ecdysozoa</taxon>
        <taxon>Arthropoda</taxon>
        <taxon>Hexapoda</taxon>
        <taxon>Insecta</taxon>
        <taxon>Pterygota</taxon>
        <taxon>Neoptera</taxon>
        <taxon>Endopterygota</taxon>
        <taxon>Coleoptera</taxon>
        <taxon>Polyphaga</taxon>
        <taxon>Scarabaeiformia</taxon>
        <taxon>Scarabaeidae</taxon>
        <taxon>Rutelinae</taxon>
        <taxon>Popillia</taxon>
    </lineage>
</organism>
<evidence type="ECO:0000313" key="3">
    <source>
        <dbReference type="EMBL" id="KAK9703738.1"/>
    </source>
</evidence>
<comment type="similarity">
    <text evidence="1">Belongs to the CBP3 family.</text>
</comment>
<sequence>MNLSSIYRCLKISNKHILPLYQINRQIWHFRNILSIADKISVNDKDIKKCTYATTHEISSIEKPIGKEYSLIKKILSKFPFISIDKGRLNAAGFLLYESIADKIKYVDFFEEFNLPDTFYSWFVITELHVWMLMVRCMAEGDDGRYVRNRIVQALWSDVGLRVKKLGASNPAGTRAQVQELNEQFQAALIAYDEGLQSDDVVLAGAIWRRMYQQGEVDPENLDLLIKYIRKHQENLDLLIKYIRKHIKVLDNITSDELFSQKTITWESPDK</sequence>
<gene>
    <name evidence="3" type="ORF">QE152_g29152</name>
</gene>
<evidence type="ECO:0000313" key="4">
    <source>
        <dbReference type="Proteomes" id="UP001458880"/>
    </source>
</evidence>
<feature type="domain" description="Ubiquinol-cytochrome c chaperone" evidence="2">
    <location>
        <begin position="111"/>
        <end position="236"/>
    </location>
</feature>